<organism evidence="2 3">
    <name type="scientific">Gryllotalpicola reticulitermitis</name>
    <dbReference type="NCBI Taxonomy" id="1184153"/>
    <lineage>
        <taxon>Bacteria</taxon>
        <taxon>Bacillati</taxon>
        <taxon>Actinomycetota</taxon>
        <taxon>Actinomycetes</taxon>
        <taxon>Micrococcales</taxon>
        <taxon>Microbacteriaceae</taxon>
        <taxon>Gryllotalpicola</taxon>
    </lineage>
</organism>
<proteinExistence type="predicted"/>
<dbReference type="EMBL" id="JBHSCN010000003">
    <property type="protein sequence ID" value="MFC4242553.1"/>
    <property type="molecule type" value="Genomic_DNA"/>
</dbReference>
<dbReference type="InterPro" id="IPR036388">
    <property type="entry name" value="WH-like_DNA-bd_sf"/>
</dbReference>
<keyword evidence="3" id="KW-1185">Reference proteome</keyword>
<dbReference type="RefSeq" id="WP_390227418.1">
    <property type="nucleotide sequence ID" value="NZ_JBHSCN010000003.1"/>
</dbReference>
<feature type="domain" description="HTH luxR-type" evidence="1">
    <location>
        <begin position="444"/>
        <end position="509"/>
    </location>
</feature>
<dbReference type="InterPro" id="IPR000792">
    <property type="entry name" value="Tscrpt_reg_LuxR_C"/>
</dbReference>
<comment type="caution">
    <text evidence="2">The sequence shown here is derived from an EMBL/GenBank/DDBJ whole genome shotgun (WGS) entry which is preliminary data.</text>
</comment>
<evidence type="ECO:0000313" key="3">
    <source>
        <dbReference type="Proteomes" id="UP001595900"/>
    </source>
</evidence>
<sequence length="524" mass="55144">MAAQNGTGADAALAEAVACRAPERVAEILMHNMWHFYNGDFAAAQAAIASLPGPLLDRFPVLRLAHPIGVVEARTDRPFASADFDDLLAASDPAAAGLLIMAQVTATRVSGDVAGALSAARRLRAWIQQNDFAAMSRDDGPLWLFHHQIASTFLLAGDTVEALRQFGIARQIGIASGSQNAARSATGRIAIVQAIRGALTEAELALHEAAAQPAPSGAYASSSYGSERAAAALISVERLADDVDERIAGLATFDNSETVWPLEVLAKARLAIARHEPAEAIEQSSIAAATHPIQAGAFSADVIDSTTITALLALGDLAAADRAIQSARSRGPMTRLAAVEAAIHHGDYMQAREDLRYISTRAALPLIQRAEVDMLTARVEALKTGQIPSRLAEQIADAVARRGYRRLATTLPAPLIPLIRGHLAPASAHDFDSATAGLRFASSGNGLSRALTDGERRVLDALTAHETVADIARALHVSPNTIKTQLRSLYRKMGVSSRADAIAASGRVKPTDAAARAPGRLGDW</sequence>
<dbReference type="InterPro" id="IPR016032">
    <property type="entry name" value="Sig_transdc_resp-reg_C-effctor"/>
</dbReference>
<gene>
    <name evidence="2" type="ORF">ACFOYW_04135</name>
</gene>
<dbReference type="Gene3D" id="1.10.10.10">
    <property type="entry name" value="Winged helix-like DNA-binding domain superfamily/Winged helix DNA-binding domain"/>
    <property type="match status" value="1"/>
</dbReference>
<dbReference type="SMART" id="SM00421">
    <property type="entry name" value="HTH_LUXR"/>
    <property type="match status" value="1"/>
</dbReference>
<reference evidence="3" key="1">
    <citation type="journal article" date="2019" name="Int. J. Syst. Evol. Microbiol.">
        <title>The Global Catalogue of Microorganisms (GCM) 10K type strain sequencing project: providing services to taxonomists for standard genome sequencing and annotation.</title>
        <authorList>
            <consortium name="The Broad Institute Genomics Platform"/>
            <consortium name="The Broad Institute Genome Sequencing Center for Infectious Disease"/>
            <person name="Wu L."/>
            <person name="Ma J."/>
        </authorList>
    </citation>
    <scope>NUCLEOTIDE SEQUENCE [LARGE SCALE GENOMIC DNA]</scope>
    <source>
        <strain evidence="3">CGMCC 1.10363</strain>
    </source>
</reference>
<accession>A0ABV8Q4K1</accession>
<dbReference type="Pfam" id="PF00196">
    <property type="entry name" value="GerE"/>
    <property type="match status" value="1"/>
</dbReference>
<dbReference type="SUPFAM" id="SSF46894">
    <property type="entry name" value="C-terminal effector domain of the bipartite response regulators"/>
    <property type="match status" value="1"/>
</dbReference>
<dbReference type="Proteomes" id="UP001595900">
    <property type="component" value="Unassembled WGS sequence"/>
</dbReference>
<name>A0ABV8Q4K1_9MICO</name>
<dbReference type="PROSITE" id="PS50043">
    <property type="entry name" value="HTH_LUXR_2"/>
    <property type="match status" value="1"/>
</dbReference>
<dbReference type="CDD" id="cd06170">
    <property type="entry name" value="LuxR_C_like"/>
    <property type="match status" value="1"/>
</dbReference>
<evidence type="ECO:0000259" key="1">
    <source>
        <dbReference type="PROSITE" id="PS50043"/>
    </source>
</evidence>
<protein>
    <submittedName>
        <fullName evidence="2">LuxR C-terminal-related transcriptional regulator</fullName>
    </submittedName>
</protein>
<evidence type="ECO:0000313" key="2">
    <source>
        <dbReference type="EMBL" id="MFC4242553.1"/>
    </source>
</evidence>